<organism evidence="6 9">
    <name type="scientific">Orbilia oligospora</name>
    <name type="common">Nematode-trapping fungus</name>
    <name type="synonym">Arthrobotrys oligospora</name>
    <dbReference type="NCBI Taxonomy" id="2813651"/>
    <lineage>
        <taxon>Eukaryota</taxon>
        <taxon>Fungi</taxon>
        <taxon>Dikarya</taxon>
        <taxon>Ascomycota</taxon>
        <taxon>Pezizomycotina</taxon>
        <taxon>Orbiliomycetes</taxon>
        <taxon>Orbiliales</taxon>
        <taxon>Orbiliaceae</taxon>
        <taxon>Orbilia</taxon>
    </lineage>
</organism>
<dbReference type="EMBL" id="WIWS01000025">
    <property type="protein sequence ID" value="KAF3222671.1"/>
    <property type="molecule type" value="Genomic_DNA"/>
</dbReference>
<dbReference type="Gene3D" id="3.40.50.150">
    <property type="entry name" value="Vaccinia Virus protein VP39"/>
    <property type="match status" value="1"/>
</dbReference>
<evidence type="ECO:0000256" key="1">
    <source>
        <dbReference type="ARBA" id="ARBA00022603"/>
    </source>
</evidence>
<protein>
    <recommendedName>
        <fullName evidence="10">O-methyltransferase</fullName>
    </recommendedName>
</protein>
<gene>
    <name evidence="7" type="ORF">TWF106_005476</name>
    <name evidence="6" type="ORF">TWF191_007459</name>
    <name evidence="5" type="ORF">TWF679_003260</name>
</gene>
<dbReference type="PANTHER" id="PTHR10509:SF14">
    <property type="entry name" value="CAFFEOYL-COA O-METHYLTRANSFERASE 3-RELATED"/>
    <property type="match status" value="1"/>
</dbReference>
<evidence type="ECO:0000313" key="5">
    <source>
        <dbReference type="EMBL" id="KAF3197340.1"/>
    </source>
</evidence>
<dbReference type="PANTHER" id="PTHR10509">
    <property type="entry name" value="O-METHYLTRANSFERASE-RELATED"/>
    <property type="match status" value="1"/>
</dbReference>
<keyword evidence="1" id="KW-0489">Methyltransferase</keyword>
<dbReference type="Proteomes" id="UP000483672">
    <property type="component" value="Unassembled WGS sequence"/>
</dbReference>
<dbReference type="GO" id="GO:0032259">
    <property type="term" value="P:methylation"/>
    <property type="evidence" value="ECO:0007669"/>
    <property type="project" value="UniProtKB-KW"/>
</dbReference>
<dbReference type="InterPro" id="IPR029063">
    <property type="entry name" value="SAM-dependent_MTases_sf"/>
</dbReference>
<dbReference type="InterPro" id="IPR050362">
    <property type="entry name" value="Cation-dep_OMT"/>
</dbReference>
<dbReference type="SUPFAM" id="SSF53335">
    <property type="entry name" value="S-adenosyl-L-methionine-dependent methyltransferases"/>
    <property type="match status" value="1"/>
</dbReference>
<evidence type="ECO:0000313" key="6">
    <source>
        <dbReference type="EMBL" id="KAF3220141.1"/>
    </source>
</evidence>
<keyword evidence="3" id="KW-0949">S-adenosyl-L-methionine</keyword>
<dbReference type="InterPro" id="IPR002935">
    <property type="entry name" value="SAM_O-MeTrfase"/>
</dbReference>
<dbReference type="Pfam" id="PF01596">
    <property type="entry name" value="Methyltransf_3"/>
    <property type="match status" value="1"/>
</dbReference>
<dbReference type="EMBL" id="WIPF01000047">
    <property type="protein sequence ID" value="KAF3220141.1"/>
    <property type="molecule type" value="Genomic_DNA"/>
</dbReference>
<dbReference type="CDD" id="cd02440">
    <property type="entry name" value="AdoMet_MTases"/>
    <property type="match status" value="1"/>
</dbReference>
<dbReference type="Proteomes" id="UP000614610">
    <property type="component" value="Unassembled WGS sequence"/>
</dbReference>
<accession>A0A6G1LVG4</accession>
<dbReference type="PROSITE" id="PS51682">
    <property type="entry name" value="SAM_OMT_I"/>
    <property type="match status" value="1"/>
</dbReference>
<comment type="caution">
    <text evidence="6">The sequence shown here is derived from an EMBL/GenBank/DDBJ whole genome shotgun (WGS) entry which is preliminary data.</text>
</comment>
<name>A0A6G1LVG4_ORBOL</name>
<dbReference type="EMBL" id="WIWT01000167">
    <property type="protein sequence ID" value="KAF3197340.1"/>
    <property type="molecule type" value="Genomic_DNA"/>
</dbReference>
<comment type="similarity">
    <text evidence="4">Belongs to the class I-like SAM-binding methyltransferase superfamily. Cation-dependent O-methyltransferase family.</text>
</comment>
<keyword evidence="2" id="KW-0808">Transferase</keyword>
<dbReference type="OrthoDB" id="10251242at2759"/>
<proteinExistence type="inferred from homology"/>
<evidence type="ECO:0000313" key="9">
    <source>
        <dbReference type="Proteomes" id="UP000483672"/>
    </source>
</evidence>
<dbReference type="GO" id="GO:0008171">
    <property type="term" value="F:O-methyltransferase activity"/>
    <property type="evidence" value="ECO:0007669"/>
    <property type="project" value="InterPro"/>
</dbReference>
<dbReference type="Proteomes" id="UP000472727">
    <property type="component" value="Unassembled WGS sequence"/>
</dbReference>
<evidence type="ECO:0000256" key="4">
    <source>
        <dbReference type="ARBA" id="ARBA00023453"/>
    </source>
</evidence>
<sequence>MKDEIAVIYPNETVSTAVLKYCRERSLPLPPHIERHAELTEKELGDKSEMMVSRLQAQYLLWTARSLGAKKVLEVGCFTGFSALALAEALKDIEGAKIITMDIDPGTGEIARQAFKDAGVDHFVSLVLGPAEKTLPDLVPEGPFDLVFLDANKDGYVTYYNIILELGLLRKDGVLIADNVLKKGLVVNATDINPSVTDEYAMSKVPHVKEFNDLLAADRRVETFLLPVFDGLALVRVL</sequence>
<evidence type="ECO:0000313" key="8">
    <source>
        <dbReference type="Proteomes" id="UP000472727"/>
    </source>
</evidence>
<evidence type="ECO:0008006" key="10">
    <source>
        <dbReference type="Google" id="ProtNLM"/>
    </source>
</evidence>
<dbReference type="AlphaFoldDB" id="A0A6G1LVG4"/>
<evidence type="ECO:0000256" key="2">
    <source>
        <dbReference type="ARBA" id="ARBA00022679"/>
    </source>
</evidence>
<evidence type="ECO:0000256" key="3">
    <source>
        <dbReference type="ARBA" id="ARBA00022691"/>
    </source>
</evidence>
<reference evidence="8 9" key="1">
    <citation type="submission" date="2019-06" db="EMBL/GenBank/DDBJ databases">
        <authorList>
            <person name="Palmer J.M."/>
        </authorList>
    </citation>
    <scope>NUCLEOTIDE SEQUENCE [LARGE SCALE GENOMIC DNA]</scope>
    <source>
        <strain evidence="7 8">TWF106</strain>
        <strain evidence="6 9">TWF191</strain>
        <strain evidence="5">TWF679</strain>
    </source>
</reference>
<evidence type="ECO:0000313" key="7">
    <source>
        <dbReference type="EMBL" id="KAF3222671.1"/>
    </source>
</evidence>
<dbReference type="GO" id="GO:0008757">
    <property type="term" value="F:S-adenosylmethionine-dependent methyltransferase activity"/>
    <property type="evidence" value="ECO:0007669"/>
    <property type="project" value="TreeGrafter"/>
</dbReference>